<dbReference type="EMBL" id="JASCTH010000064">
    <property type="protein sequence ID" value="MDI6105965.1"/>
    <property type="molecule type" value="Genomic_DNA"/>
</dbReference>
<feature type="transmembrane region" description="Helical" evidence="1">
    <location>
        <begin position="22"/>
        <end position="43"/>
    </location>
</feature>
<feature type="transmembrane region" description="Helical" evidence="1">
    <location>
        <begin position="68"/>
        <end position="85"/>
    </location>
</feature>
<keyword evidence="3" id="KW-1185">Reference proteome</keyword>
<feature type="transmembrane region" description="Helical" evidence="1">
    <location>
        <begin position="202"/>
        <end position="220"/>
    </location>
</feature>
<keyword evidence="1" id="KW-0472">Membrane</keyword>
<dbReference type="Pfam" id="PF06197">
    <property type="entry name" value="DUF998"/>
    <property type="match status" value="1"/>
</dbReference>
<keyword evidence="1" id="KW-0812">Transmembrane</keyword>
<evidence type="ECO:0000313" key="2">
    <source>
        <dbReference type="EMBL" id="MDI6105965.1"/>
    </source>
</evidence>
<comment type="caution">
    <text evidence="2">The sequence shown here is derived from an EMBL/GenBank/DDBJ whole genome shotgun (WGS) entry which is preliminary data.</text>
</comment>
<evidence type="ECO:0000256" key="1">
    <source>
        <dbReference type="SAM" id="Phobius"/>
    </source>
</evidence>
<reference evidence="2 3" key="1">
    <citation type="submission" date="2023-05" db="EMBL/GenBank/DDBJ databases">
        <title>Actinoplanes sp. NEAU-A12 genome sequencing.</title>
        <authorList>
            <person name="Wang Z.-S."/>
        </authorList>
    </citation>
    <scope>NUCLEOTIDE SEQUENCE [LARGE SCALE GENOMIC DNA]</scope>
    <source>
        <strain evidence="2 3">NEAU-A12</strain>
    </source>
</reference>
<organism evidence="2 3">
    <name type="scientific">Actinoplanes sandaracinus</name>
    <dbReference type="NCBI Taxonomy" id="3045177"/>
    <lineage>
        <taxon>Bacteria</taxon>
        <taxon>Bacillati</taxon>
        <taxon>Actinomycetota</taxon>
        <taxon>Actinomycetes</taxon>
        <taxon>Micromonosporales</taxon>
        <taxon>Micromonosporaceae</taxon>
        <taxon>Actinoplanes</taxon>
    </lineage>
</organism>
<feature type="transmembrane region" description="Helical" evidence="1">
    <location>
        <begin position="168"/>
        <end position="190"/>
    </location>
</feature>
<feature type="transmembrane region" description="Helical" evidence="1">
    <location>
        <begin position="139"/>
        <end position="161"/>
    </location>
</feature>
<keyword evidence="1" id="KW-1133">Transmembrane helix</keyword>
<evidence type="ECO:0000313" key="3">
    <source>
        <dbReference type="Proteomes" id="UP001241758"/>
    </source>
</evidence>
<feature type="transmembrane region" description="Helical" evidence="1">
    <location>
        <begin position="97"/>
        <end position="116"/>
    </location>
</feature>
<dbReference type="RefSeq" id="WP_282767428.1">
    <property type="nucleotide sequence ID" value="NZ_JASCTH010000064.1"/>
</dbReference>
<gene>
    <name evidence="2" type="ORF">QLQ12_46085</name>
</gene>
<proteinExistence type="predicted"/>
<protein>
    <submittedName>
        <fullName evidence="2">DUF998 domain-containing protein</fullName>
    </submittedName>
</protein>
<name>A0ABT6X2B4_9ACTN</name>
<dbReference type="InterPro" id="IPR009339">
    <property type="entry name" value="DUF998"/>
</dbReference>
<sequence>MTTLTAIAAATPARPPSRPSRLLVAGLLVGPLFTAGYLTQGAFRGNGYSPLRHPISSLALGPQGWEQIANFGVCGLLVVLFSIGLRRTVRTGPGALAVPLLVAVWGIGLIGAGIFVTDPVGGYPTAASPVTWHGQLHDLAFSLPAFVALTLAMLTGAVAFARRRSGWFALYSALSGVAFAVLFTFSELGFSGIDPWASAAGLWQRLCVSVGWLWLALLALHCRRAAR</sequence>
<dbReference type="Proteomes" id="UP001241758">
    <property type="component" value="Unassembled WGS sequence"/>
</dbReference>
<accession>A0ABT6X2B4</accession>